<dbReference type="Pfam" id="PF10079">
    <property type="entry name" value="Rossmann-like_BshC"/>
    <property type="match status" value="1"/>
</dbReference>
<reference evidence="5 6" key="1">
    <citation type="submission" date="2017-07" db="EMBL/GenBank/DDBJ databases">
        <title>The genome sequence of Paludifilum halophilum highlights mechanisms for microbial adaptation to high salt environemnts.</title>
        <authorList>
            <person name="Belbahri L."/>
        </authorList>
    </citation>
    <scope>NUCLEOTIDE SEQUENCE [LARGE SCALE GENOMIC DNA]</scope>
    <source>
        <strain evidence="5 6">DSM 102817</strain>
    </source>
</reference>
<protein>
    <recommendedName>
        <fullName evidence="2">Putative cysteine ligase BshC</fullName>
        <ecNumber evidence="2">6.-.-.-</ecNumber>
    </recommendedName>
</protein>
<keyword evidence="1 2" id="KW-0436">Ligase</keyword>
<sequence>MNFPPESFFCYTELDRVRRMRLRMKIEDVYLDPGNPLLRDFFDSFDRVTDYYTYNPGDEVSFATRAEYLERREDPFPRRRLTEILHAFHSEELYHSAVAFNIERLERPDSVAIVGGQQAGILTGPLYTIYKAITLIQLARREEERLGRPVVPVFWIAGEDHDWQEVNHIFVPGEKKPIKHPLTIEENNDSVGRTRIDPVALSRWIDELNELLPDTEHKKEVLDGISELSREATTWSRHFARFLHRFFGRYGLVQIDSSDPSLRRLEVPFFQWLLESSDKVNETVIRTGERMEARGYSRQVDLQPNKVNLLIRINGERRALFREGNLFRTREGDLSWSLGELKDHLRQNPEDFTNNVVTRPLMQEYLFPTLATVVGPGEIAYWGLLKEAFAMAGMEMPVLYPRISLTLVDARCRKEMRRYGLTFDDVLHRLKEKRESWLQRRFQVDVEDLFSRTRVRLDEIYTPLIAEMSRLRRDLEGVGESGRRQAIRQVDELEKRTRKALYERGETDIRRFDILENRLHPFGLLQERVYNITPVWNRFGEEWVDQLIHAPLLSHQSHRIVHL</sequence>
<evidence type="ECO:0000313" key="6">
    <source>
        <dbReference type="Proteomes" id="UP000215459"/>
    </source>
</evidence>
<evidence type="ECO:0000259" key="3">
    <source>
        <dbReference type="Pfam" id="PF10079"/>
    </source>
</evidence>
<dbReference type="Proteomes" id="UP000215459">
    <property type="component" value="Unassembled WGS sequence"/>
</dbReference>
<comment type="caution">
    <text evidence="5">The sequence shown here is derived from an EMBL/GenBank/DDBJ whole genome shotgun (WGS) entry which is preliminary data.</text>
</comment>
<feature type="domain" description="Bacillithiol biosynthesis BshC N-terminal Rossmann-like" evidence="3">
    <location>
        <begin position="24"/>
        <end position="402"/>
    </location>
</feature>
<dbReference type="EC" id="6.-.-.-" evidence="2"/>
<dbReference type="InterPro" id="IPR055398">
    <property type="entry name" value="Rossmann-like_BshC"/>
</dbReference>
<dbReference type="PIRSF" id="PIRSF012535">
    <property type="entry name" value="UCP012535"/>
    <property type="match status" value="1"/>
</dbReference>
<organism evidence="5 6">
    <name type="scientific">Paludifilum halophilum</name>
    <dbReference type="NCBI Taxonomy" id="1642702"/>
    <lineage>
        <taxon>Bacteria</taxon>
        <taxon>Bacillati</taxon>
        <taxon>Bacillota</taxon>
        <taxon>Bacilli</taxon>
        <taxon>Bacillales</taxon>
        <taxon>Thermoactinomycetaceae</taxon>
        <taxon>Paludifilum</taxon>
    </lineage>
</organism>
<evidence type="ECO:0000256" key="1">
    <source>
        <dbReference type="ARBA" id="ARBA00022598"/>
    </source>
</evidence>
<dbReference type="HAMAP" id="MF_01867">
    <property type="entry name" value="BshC"/>
    <property type="match status" value="1"/>
</dbReference>
<dbReference type="Pfam" id="PF24850">
    <property type="entry name" value="CC_BshC"/>
    <property type="match status" value="1"/>
</dbReference>
<proteinExistence type="inferred from homology"/>
<comment type="function">
    <text evidence="2">Involved in bacillithiol (BSH) biosynthesis. May catalyze the last step of the pathway, the addition of cysteine to glucosamine malate (GlcN-Mal) to generate BSH.</text>
</comment>
<gene>
    <name evidence="2 5" type="primary">bshC</name>
    <name evidence="5" type="ORF">CHM34_10370</name>
</gene>
<evidence type="ECO:0000256" key="2">
    <source>
        <dbReference type="HAMAP-Rule" id="MF_01867"/>
    </source>
</evidence>
<evidence type="ECO:0000313" key="5">
    <source>
        <dbReference type="EMBL" id="OYD07845.1"/>
    </source>
</evidence>
<dbReference type="AlphaFoldDB" id="A0A235B8C5"/>
<dbReference type="InterPro" id="IPR055399">
    <property type="entry name" value="CC_BshC"/>
</dbReference>
<keyword evidence="6" id="KW-1185">Reference proteome</keyword>
<dbReference type="GO" id="GO:0016874">
    <property type="term" value="F:ligase activity"/>
    <property type="evidence" value="ECO:0007669"/>
    <property type="project" value="UniProtKB-UniRule"/>
</dbReference>
<dbReference type="InterPro" id="IPR011199">
    <property type="entry name" value="Bacillithiol_biosynth_BshC"/>
</dbReference>
<dbReference type="NCBIfam" id="TIGR03998">
    <property type="entry name" value="thiol_BshC"/>
    <property type="match status" value="1"/>
</dbReference>
<dbReference type="EMBL" id="NOWF01000005">
    <property type="protein sequence ID" value="OYD07845.1"/>
    <property type="molecule type" value="Genomic_DNA"/>
</dbReference>
<feature type="domain" description="Bacillithiol biosynthesis BshC C-terminal coiled-coil" evidence="4">
    <location>
        <begin position="406"/>
        <end position="563"/>
    </location>
</feature>
<name>A0A235B8C5_9BACL</name>
<accession>A0A235B8C5</accession>
<dbReference type="OrthoDB" id="9765151at2"/>
<evidence type="ECO:0000259" key="4">
    <source>
        <dbReference type="Pfam" id="PF24850"/>
    </source>
</evidence>
<comment type="similarity">
    <text evidence="2">Belongs to the BshC family.</text>
</comment>